<dbReference type="Proteomes" id="UP000439591">
    <property type="component" value="Unassembled WGS sequence"/>
</dbReference>
<reference evidence="3 4" key="1">
    <citation type="submission" date="2019-11" db="EMBL/GenBank/DDBJ databases">
        <authorList>
            <person name="Holert J."/>
        </authorList>
    </citation>
    <scope>NUCLEOTIDE SEQUENCE [LARGE SCALE GENOMIC DNA]</scope>
    <source>
        <strain evidence="2">BC3_2A</strain>
        <strain evidence="1">SB11_1A</strain>
    </source>
</reference>
<name>A0A5S9N949_9GAMM</name>
<dbReference type="Proteomes" id="UP000435877">
    <property type="component" value="Unassembled WGS sequence"/>
</dbReference>
<evidence type="ECO:0000313" key="3">
    <source>
        <dbReference type="Proteomes" id="UP000435877"/>
    </source>
</evidence>
<sequence>MSFVGFCLMSLLFRSNTPSTRLALAILCLALITLFAPLANADTGEMRAELDVAHTRLIQVLEEHGTVIGEMPDADTIEEMHVYIANLPDDQVAETLADVVRAITDIENEIERLKTASPEESDAADSELAQLHDQFYDIYSTCSNTFFKNKKVKQLFKNSPCDEYEEKIDLWVYGADSEEEKVDLYQDGIANLSKITKQVTGKGAEELVKIYEKMKSFNESHTSLSALVVERESLEKRLSAIVENLDGYQSKADNYSDDASLNCRAEQVDFDCGNRCERRVRDPILGTYRNKPDMDCLNSCNFQEKRAIADVNEQIDDCIDERDWARDKLEDIESDYNAERSRGMALSSQFEQVKDQVKMLYGRNKNLNMEIGQFLEQLHPQVFGMMGDEFQHYRMNAVSYWDE</sequence>
<organism evidence="2 4">
    <name type="scientific">Zhongshania aliphaticivorans</name>
    <dbReference type="NCBI Taxonomy" id="1470434"/>
    <lineage>
        <taxon>Bacteria</taxon>
        <taxon>Pseudomonadati</taxon>
        <taxon>Pseudomonadota</taxon>
        <taxon>Gammaproteobacteria</taxon>
        <taxon>Cellvibrionales</taxon>
        <taxon>Spongiibacteraceae</taxon>
        <taxon>Zhongshania</taxon>
    </lineage>
</organism>
<evidence type="ECO:0000313" key="2">
    <source>
        <dbReference type="EMBL" id="CAA0085582.1"/>
    </source>
</evidence>
<evidence type="ECO:0000313" key="4">
    <source>
        <dbReference type="Proteomes" id="UP000439591"/>
    </source>
</evidence>
<proteinExistence type="predicted"/>
<keyword evidence="3" id="KW-1185">Reference proteome</keyword>
<dbReference type="EMBL" id="CACSIM010000001">
    <property type="protein sequence ID" value="CAA0085582.1"/>
    <property type="molecule type" value="Genomic_DNA"/>
</dbReference>
<evidence type="ECO:0000313" key="1">
    <source>
        <dbReference type="EMBL" id="CAA0080694.1"/>
    </source>
</evidence>
<dbReference type="AlphaFoldDB" id="A0A5S9N949"/>
<accession>A0A5S9N949</accession>
<protein>
    <submittedName>
        <fullName evidence="2">Chromosome partition protein Smc</fullName>
    </submittedName>
</protein>
<dbReference type="EMBL" id="CACSIK010000001">
    <property type="protein sequence ID" value="CAA0080694.1"/>
    <property type="molecule type" value="Genomic_DNA"/>
</dbReference>
<gene>
    <name evidence="2" type="primary">smc_1</name>
    <name evidence="1" type="ORF">IHBHHGIJ_00231</name>
    <name evidence="2" type="ORF">KFEGEMFD_00918</name>
</gene>